<feature type="domain" description="Integrase zinc-binding" evidence="2">
    <location>
        <begin position="80"/>
        <end position="111"/>
    </location>
</feature>
<dbReference type="Pfam" id="PF17921">
    <property type="entry name" value="Integrase_H2C2"/>
    <property type="match status" value="1"/>
</dbReference>
<dbReference type="EMBL" id="CADCXV010000922">
    <property type="protein sequence ID" value="CAB0038691.1"/>
    <property type="molecule type" value="Genomic_DNA"/>
</dbReference>
<keyword evidence="4" id="KW-1185">Reference proteome</keyword>
<evidence type="ECO:0000313" key="3">
    <source>
        <dbReference type="EMBL" id="CAB0038691.1"/>
    </source>
</evidence>
<gene>
    <name evidence="3" type="ORF">TBRA_LOCUS10462</name>
</gene>
<reference evidence="3 4" key="1">
    <citation type="submission" date="2020-02" db="EMBL/GenBank/DDBJ databases">
        <authorList>
            <person name="Ferguson B K."/>
        </authorList>
    </citation>
    <scope>NUCLEOTIDE SEQUENCE [LARGE SCALE GENOMIC DNA]</scope>
</reference>
<evidence type="ECO:0000313" key="4">
    <source>
        <dbReference type="Proteomes" id="UP000479190"/>
    </source>
</evidence>
<name>A0A6H5INF8_9HYME</name>
<proteinExistence type="predicted"/>
<evidence type="ECO:0000256" key="1">
    <source>
        <dbReference type="SAM" id="MobiDB-lite"/>
    </source>
</evidence>
<dbReference type="Gene3D" id="1.10.340.70">
    <property type="match status" value="1"/>
</dbReference>
<sequence length="373" mass="43101">MTSFQKKVDKPRKNNNVSNNKKYDRSSSSSQQQKKNSRAKRYRGHVLLSSSLCRSSKELNLPGLLRSNLFTAMCKSGRVTDRLIRRSYVWPNMTRDITNWCKCCLDCQQFRISSKNLENPIQNYMVENVFIRRINWLVVRLNSIKITQRTAPLSCTNFLKKVHVYDFRWLKLQTLDDGFAKASDVSAKSSETLFCIGDRVALDRTHTHSCTSLSTHTIFHGSLVTRVQHLRSLNYPRLDIENLQEVSCTDVRQKWGKVKKHLNLPYQKIIPIYQYCHFNKPNAKIKFKVSDELKKTFFETMTSGQLSLSTRLNTHSSQQPSHGEAMAMLSIATIRILRVGLMIMPRHLILVEKVMFVPFTEITGSVAESMLET</sequence>
<feature type="region of interest" description="Disordered" evidence="1">
    <location>
        <begin position="1"/>
        <end position="41"/>
    </location>
</feature>
<feature type="compositionally biased region" description="Basic and acidic residues" evidence="1">
    <location>
        <begin position="1"/>
        <end position="12"/>
    </location>
</feature>
<dbReference type="InterPro" id="IPR041588">
    <property type="entry name" value="Integrase_H2C2"/>
</dbReference>
<protein>
    <recommendedName>
        <fullName evidence="2">Integrase zinc-binding domain-containing protein</fullName>
    </recommendedName>
</protein>
<evidence type="ECO:0000259" key="2">
    <source>
        <dbReference type="Pfam" id="PF17921"/>
    </source>
</evidence>
<organism evidence="3 4">
    <name type="scientific">Trichogramma brassicae</name>
    <dbReference type="NCBI Taxonomy" id="86971"/>
    <lineage>
        <taxon>Eukaryota</taxon>
        <taxon>Metazoa</taxon>
        <taxon>Ecdysozoa</taxon>
        <taxon>Arthropoda</taxon>
        <taxon>Hexapoda</taxon>
        <taxon>Insecta</taxon>
        <taxon>Pterygota</taxon>
        <taxon>Neoptera</taxon>
        <taxon>Endopterygota</taxon>
        <taxon>Hymenoptera</taxon>
        <taxon>Apocrita</taxon>
        <taxon>Proctotrupomorpha</taxon>
        <taxon>Chalcidoidea</taxon>
        <taxon>Trichogrammatidae</taxon>
        <taxon>Trichogramma</taxon>
    </lineage>
</organism>
<dbReference type="AlphaFoldDB" id="A0A6H5INF8"/>
<dbReference type="OrthoDB" id="7697815at2759"/>
<dbReference type="Proteomes" id="UP000479190">
    <property type="component" value="Unassembled WGS sequence"/>
</dbReference>
<accession>A0A6H5INF8</accession>